<evidence type="ECO:0000313" key="3">
    <source>
        <dbReference type="Proteomes" id="UP000075243"/>
    </source>
</evidence>
<dbReference type="STRING" id="3821.A0A151SBM9"/>
<protein>
    <submittedName>
        <fullName evidence="2">Retrovirus-related Pol polyprotein from transposon TNT 1-94</fullName>
    </submittedName>
</protein>
<dbReference type="Proteomes" id="UP000075243">
    <property type="component" value="Unassembled WGS sequence"/>
</dbReference>
<dbReference type="EMBL" id="KQ483427">
    <property type="protein sequence ID" value="KYP52161.1"/>
    <property type="molecule type" value="Genomic_DNA"/>
</dbReference>
<organism evidence="2 3">
    <name type="scientific">Cajanus cajan</name>
    <name type="common">Pigeon pea</name>
    <name type="synonym">Cajanus indicus</name>
    <dbReference type="NCBI Taxonomy" id="3821"/>
    <lineage>
        <taxon>Eukaryota</taxon>
        <taxon>Viridiplantae</taxon>
        <taxon>Streptophyta</taxon>
        <taxon>Embryophyta</taxon>
        <taxon>Tracheophyta</taxon>
        <taxon>Spermatophyta</taxon>
        <taxon>Magnoliopsida</taxon>
        <taxon>eudicotyledons</taxon>
        <taxon>Gunneridae</taxon>
        <taxon>Pentapetalae</taxon>
        <taxon>rosids</taxon>
        <taxon>fabids</taxon>
        <taxon>Fabales</taxon>
        <taxon>Fabaceae</taxon>
        <taxon>Papilionoideae</taxon>
        <taxon>50 kb inversion clade</taxon>
        <taxon>NPAAA clade</taxon>
        <taxon>indigoferoid/millettioid clade</taxon>
        <taxon>Phaseoleae</taxon>
        <taxon>Cajanus</taxon>
    </lineage>
</organism>
<proteinExistence type="predicted"/>
<evidence type="ECO:0000313" key="2">
    <source>
        <dbReference type="EMBL" id="KYP52161.1"/>
    </source>
</evidence>
<sequence length="177" mass="20479">MVFKTVLHLCHLCHRQNLAPHPHLSLLLTFPIIVNNHPIQTRSKTRVHNSRLQHFTEFLAHSEPKGVKQALTSPDWLSSMQQESTALIQNQTWDLVSLPSDKKAVGFHGFDFHETFSPYVKPITIRIIITLALTNNWELFQLDVNNAFLNDFLEETVYMVQPSRFEVEDKSPVHKLC</sequence>
<dbReference type="InterPro" id="IPR013103">
    <property type="entry name" value="RVT_2"/>
</dbReference>
<reference evidence="2" key="1">
    <citation type="journal article" date="2012" name="Nat. Biotechnol.">
        <title>Draft genome sequence of pigeonpea (Cajanus cajan), an orphan legume crop of resource-poor farmers.</title>
        <authorList>
            <person name="Varshney R.K."/>
            <person name="Chen W."/>
            <person name="Li Y."/>
            <person name="Bharti A.K."/>
            <person name="Saxena R.K."/>
            <person name="Schlueter J.A."/>
            <person name="Donoghue M.T."/>
            <person name="Azam S."/>
            <person name="Fan G."/>
            <person name="Whaley A.M."/>
            <person name="Farmer A.D."/>
            <person name="Sheridan J."/>
            <person name="Iwata A."/>
            <person name="Tuteja R."/>
            <person name="Penmetsa R.V."/>
            <person name="Wu W."/>
            <person name="Upadhyaya H.D."/>
            <person name="Yang S.P."/>
            <person name="Shah T."/>
            <person name="Saxena K.B."/>
            <person name="Michael T."/>
            <person name="McCombie W.R."/>
            <person name="Yang B."/>
            <person name="Zhang G."/>
            <person name="Yang H."/>
            <person name="Wang J."/>
            <person name="Spillane C."/>
            <person name="Cook D.R."/>
            <person name="May G.D."/>
            <person name="Xu X."/>
            <person name="Jackson S.A."/>
        </authorList>
    </citation>
    <scope>NUCLEOTIDE SEQUENCE [LARGE SCALE GENOMIC DNA]</scope>
</reference>
<dbReference type="Pfam" id="PF07727">
    <property type="entry name" value="RVT_2"/>
    <property type="match status" value="1"/>
</dbReference>
<dbReference type="AlphaFoldDB" id="A0A151SBM9"/>
<accession>A0A151SBM9</accession>
<gene>
    <name evidence="2" type="ORF">KK1_025898</name>
</gene>
<keyword evidence="3" id="KW-1185">Reference proteome</keyword>
<name>A0A151SBM9_CAJCA</name>
<evidence type="ECO:0000259" key="1">
    <source>
        <dbReference type="Pfam" id="PF07727"/>
    </source>
</evidence>
<feature type="domain" description="Reverse transcriptase Ty1/copia-type" evidence="1">
    <location>
        <begin position="109"/>
        <end position="171"/>
    </location>
</feature>
<dbReference type="Gramene" id="C.cajan_25468.t">
    <property type="protein sequence ID" value="C.cajan_25468.t"/>
    <property type="gene ID" value="C.cajan_25468"/>
</dbReference>